<evidence type="ECO:0000256" key="1">
    <source>
        <dbReference type="SAM" id="MobiDB-lite"/>
    </source>
</evidence>
<evidence type="ECO:0000313" key="2">
    <source>
        <dbReference type="EMBL" id="GGK30544.1"/>
    </source>
</evidence>
<dbReference type="Gene3D" id="1.10.10.10">
    <property type="entry name" value="Winged helix-like DNA-binding domain superfamily/Winged helix DNA-binding domain"/>
    <property type="match status" value="1"/>
</dbReference>
<dbReference type="AlphaFoldDB" id="A0A917V3F4"/>
<protein>
    <recommendedName>
        <fullName evidence="4">Molybdate transport system regulatory protein</fullName>
    </recommendedName>
</protein>
<dbReference type="InterPro" id="IPR036388">
    <property type="entry name" value="WH-like_DNA-bd_sf"/>
</dbReference>
<feature type="region of interest" description="Disordered" evidence="1">
    <location>
        <begin position="28"/>
        <end position="49"/>
    </location>
</feature>
<dbReference type="InterPro" id="IPR051815">
    <property type="entry name" value="Molybdate_resp_trans_reg"/>
</dbReference>
<evidence type="ECO:0008006" key="4">
    <source>
        <dbReference type="Google" id="ProtNLM"/>
    </source>
</evidence>
<dbReference type="PANTHER" id="PTHR30432:SF1">
    <property type="entry name" value="DNA-BINDING TRANSCRIPTIONAL DUAL REGULATOR MODE"/>
    <property type="match status" value="1"/>
</dbReference>
<dbReference type="EMBL" id="BMMF01000004">
    <property type="protein sequence ID" value="GGK30544.1"/>
    <property type="molecule type" value="Genomic_DNA"/>
</dbReference>
<name>A0A917V3F4_9HYPH</name>
<accession>A0A917V3F4</accession>
<dbReference type="SUPFAM" id="SSF46785">
    <property type="entry name" value="Winged helix' DNA-binding domain"/>
    <property type="match status" value="1"/>
</dbReference>
<comment type="caution">
    <text evidence="2">The sequence shown here is derived from an EMBL/GenBank/DDBJ whole genome shotgun (WGS) entry which is preliminary data.</text>
</comment>
<dbReference type="InterPro" id="IPR036390">
    <property type="entry name" value="WH_DNA-bd_sf"/>
</dbReference>
<gene>
    <name evidence="2" type="ORF">GCM10011322_16350</name>
</gene>
<organism evidence="2 3">
    <name type="scientific">Salinarimonas ramus</name>
    <dbReference type="NCBI Taxonomy" id="690164"/>
    <lineage>
        <taxon>Bacteria</taxon>
        <taxon>Pseudomonadati</taxon>
        <taxon>Pseudomonadota</taxon>
        <taxon>Alphaproteobacteria</taxon>
        <taxon>Hyphomicrobiales</taxon>
        <taxon>Salinarimonadaceae</taxon>
        <taxon>Salinarimonas</taxon>
    </lineage>
</organism>
<keyword evidence="3" id="KW-1185">Reference proteome</keyword>
<evidence type="ECO:0000313" key="3">
    <source>
        <dbReference type="Proteomes" id="UP000600449"/>
    </source>
</evidence>
<dbReference type="Proteomes" id="UP000600449">
    <property type="component" value="Unassembled WGS sequence"/>
</dbReference>
<sequence length="166" mass="17163">MPSGLSAGAAYPGTVPLTLRECKALPTLPPARPTCHTSPMPPPPADPAASPSLRIRIVFGDEAMLGPGKVDLLEGIRASGSIAAAGRGMGMSYKRAWSLVEEMNRVFREPLVSSARGGAQGGGARLTAAGEAVLTHYRRLEEITASAGEEPIAALREMLADMSGGK</sequence>
<proteinExistence type="predicted"/>
<reference evidence="2 3" key="1">
    <citation type="journal article" date="2014" name="Int. J. Syst. Evol. Microbiol.">
        <title>Complete genome sequence of Corynebacterium casei LMG S-19264T (=DSM 44701T), isolated from a smear-ripened cheese.</title>
        <authorList>
            <consortium name="US DOE Joint Genome Institute (JGI-PGF)"/>
            <person name="Walter F."/>
            <person name="Albersmeier A."/>
            <person name="Kalinowski J."/>
            <person name="Ruckert C."/>
        </authorList>
    </citation>
    <scope>NUCLEOTIDE SEQUENCE [LARGE SCALE GENOMIC DNA]</scope>
    <source>
        <strain evidence="2 3">CGMCC 1.9161</strain>
    </source>
</reference>
<dbReference type="PANTHER" id="PTHR30432">
    <property type="entry name" value="TRANSCRIPTIONAL REGULATOR MODE"/>
    <property type="match status" value="1"/>
</dbReference>